<reference evidence="2 3" key="1">
    <citation type="submission" date="2019-11" db="EMBL/GenBank/DDBJ databases">
        <title>Whole genome sequence of Oryza granulata.</title>
        <authorList>
            <person name="Li W."/>
        </authorList>
    </citation>
    <scope>NUCLEOTIDE SEQUENCE [LARGE SCALE GENOMIC DNA]</scope>
    <source>
        <strain evidence="3">cv. Menghai</strain>
        <tissue evidence="2">Leaf</tissue>
    </source>
</reference>
<dbReference type="OrthoDB" id="786614at2759"/>
<evidence type="ECO:0000313" key="2">
    <source>
        <dbReference type="EMBL" id="KAF0901214.1"/>
    </source>
</evidence>
<comment type="caution">
    <text evidence="2">The sequence shown here is derived from an EMBL/GenBank/DDBJ whole genome shotgun (WGS) entry which is preliminary data.</text>
</comment>
<dbReference type="Proteomes" id="UP000479710">
    <property type="component" value="Unassembled WGS sequence"/>
</dbReference>
<protein>
    <recommendedName>
        <fullName evidence="1">Retrotransposon gag domain-containing protein</fullName>
    </recommendedName>
</protein>
<proteinExistence type="predicted"/>
<dbReference type="Pfam" id="PF03732">
    <property type="entry name" value="Retrotrans_gag"/>
    <property type="match status" value="1"/>
</dbReference>
<name>A0A6G1CN40_9ORYZ</name>
<dbReference type="InterPro" id="IPR005162">
    <property type="entry name" value="Retrotrans_gag_dom"/>
</dbReference>
<organism evidence="2 3">
    <name type="scientific">Oryza meyeriana var. granulata</name>
    <dbReference type="NCBI Taxonomy" id="110450"/>
    <lineage>
        <taxon>Eukaryota</taxon>
        <taxon>Viridiplantae</taxon>
        <taxon>Streptophyta</taxon>
        <taxon>Embryophyta</taxon>
        <taxon>Tracheophyta</taxon>
        <taxon>Spermatophyta</taxon>
        <taxon>Magnoliopsida</taxon>
        <taxon>Liliopsida</taxon>
        <taxon>Poales</taxon>
        <taxon>Poaceae</taxon>
        <taxon>BOP clade</taxon>
        <taxon>Oryzoideae</taxon>
        <taxon>Oryzeae</taxon>
        <taxon>Oryzinae</taxon>
        <taxon>Oryza</taxon>
        <taxon>Oryza meyeriana</taxon>
    </lineage>
</organism>
<evidence type="ECO:0000259" key="1">
    <source>
        <dbReference type="Pfam" id="PF03732"/>
    </source>
</evidence>
<sequence length="227" mass="25567">MAQALAMQNHLFERMVANTENLGAAALAQGATQGQLKLADVQRTHPPTFSSTANPLDGAAAAWWESYKTLIPLDEPITWAVFKEGFRSAHVLAGLMEIKRREFLALKQGNQTFLEFLNQFNYISQYATKEMLTEDRKVKLCCECLNLELKHALSAHKIHSMKTLVDKALRVEESVKEVLEDLRHKWVARRAVSSSSSRRPVQRPVLKSLSSSPVDFHKAVGDHKEVM</sequence>
<feature type="domain" description="Retrotransposon gag" evidence="1">
    <location>
        <begin position="56"/>
        <end position="145"/>
    </location>
</feature>
<evidence type="ECO:0000313" key="3">
    <source>
        <dbReference type="Proteomes" id="UP000479710"/>
    </source>
</evidence>
<dbReference type="AlphaFoldDB" id="A0A6G1CN40"/>
<gene>
    <name evidence="2" type="ORF">E2562_038518</name>
</gene>
<keyword evidence="3" id="KW-1185">Reference proteome</keyword>
<dbReference type="EMBL" id="SPHZ02000009">
    <property type="protein sequence ID" value="KAF0901214.1"/>
    <property type="molecule type" value="Genomic_DNA"/>
</dbReference>
<accession>A0A6G1CN40</accession>